<comment type="caution">
    <text evidence="2">The sequence shown here is derived from an EMBL/GenBank/DDBJ whole genome shotgun (WGS) entry which is preliminary data.</text>
</comment>
<proteinExistence type="predicted"/>
<sequence>MANPNGQYWPRGRAASGWAPRAAATSPPARRGNDRVREGDEDARGEGAAAFLSGKARVVAHSSF</sequence>
<reference evidence="2 3" key="1">
    <citation type="submission" date="2014-02" db="EMBL/GenBank/DDBJ databases">
        <title>The small core and large imbalanced accessory genome model reveals a collaborative survival strategy of Sorangium cellulosum strains in nature.</title>
        <authorList>
            <person name="Han K."/>
            <person name="Peng R."/>
            <person name="Blom J."/>
            <person name="Li Y.-Z."/>
        </authorList>
    </citation>
    <scope>NUCLEOTIDE SEQUENCE [LARGE SCALE GENOMIC DNA]</scope>
    <source>
        <strain evidence="2 3">So0007-03</strain>
    </source>
</reference>
<dbReference type="Proteomes" id="UP000075502">
    <property type="component" value="Unassembled WGS sequence"/>
</dbReference>
<name>A0A150TQR4_SORCE</name>
<organism evidence="2 3">
    <name type="scientific">Sorangium cellulosum</name>
    <name type="common">Polyangium cellulosum</name>
    <dbReference type="NCBI Taxonomy" id="56"/>
    <lineage>
        <taxon>Bacteria</taxon>
        <taxon>Pseudomonadati</taxon>
        <taxon>Myxococcota</taxon>
        <taxon>Polyangia</taxon>
        <taxon>Polyangiales</taxon>
        <taxon>Polyangiaceae</taxon>
        <taxon>Sorangium</taxon>
    </lineage>
</organism>
<accession>A0A150TQR4</accession>
<evidence type="ECO:0000313" key="2">
    <source>
        <dbReference type="EMBL" id="KYG07004.1"/>
    </source>
</evidence>
<feature type="compositionally biased region" description="Low complexity" evidence="1">
    <location>
        <begin position="10"/>
        <end position="30"/>
    </location>
</feature>
<evidence type="ECO:0000256" key="1">
    <source>
        <dbReference type="SAM" id="MobiDB-lite"/>
    </source>
</evidence>
<protein>
    <submittedName>
        <fullName evidence="2">Uncharacterized protein</fullName>
    </submittedName>
</protein>
<feature type="region of interest" description="Disordered" evidence="1">
    <location>
        <begin position="1"/>
        <end position="48"/>
    </location>
</feature>
<dbReference type="EMBL" id="JEME01001487">
    <property type="protein sequence ID" value="KYG07004.1"/>
    <property type="molecule type" value="Genomic_DNA"/>
</dbReference>
<feature type="compositionally biased region" description="Basic and acidic residues" evidence="1">
    <location>
        <begin position="31"/>
        <end position="45"/>
    </location>
</feature>
<evidence type="ECO:0000313" key="3">
    <source>
        <dbReference type="Proteomes" id="UP000075502"/>
    </source>
</evidence>
<dbReference type="AlphaFoldDB" id="A0A150TQR4"/>
<gene>
    <name evidence="2" type="ORF">BE21_02890</name>
</gene>